<proteinExistence type="predicted"/>
<keyword evidence="3" id="KW-0378">Hydrolase</keyword>
<dbReference type="InterPro" id="IPR002711">
    <property type="entry name" value="HNH"/>
</dbReference>
<evidence type="ECO:0000259" key="2">
    <source>
        <dbReference type="SMART" id="SM00507"/>
    </source>
</evidence>
<dbReference type="CDD" id="cd00085">
    <property type="entry name" value="HNHc"/>
    <property type="match status" value="1"/>
</dbReference>
<reference evidence="3" key="1">
    <citation type="journal article" date="2024" name="bioRxiv">
        <title>The salivary virome during childhood dental caries.</title>
        <authorList>
            <person name="Tang J."/>
            <person name="Baker J.L."/>
        </authorList>
    </citation>
    <scope>NUCLEOTIDE SEQUENCE</scope>
    <source>
        <strain evidence="3">11_unbinned_2</strain>
    </source>
</reference>
<evidence type="ECO:0000256" key="1">
    <source>
        <dbReference type="SAM" id="MobiDB-lite"/>
    </source>
</evidence>
<dbReference type="GO" id="GO:0004519">
    <property type="term" value="F:endonuclease activity"/>
    <property type="evidence" value="ECO:0007669"/>
    <property type="project" value="UniProtKB-KW"/>
</dbReference>
<dbReference type="SMART" id="SM00507">
    <property type="entry name" value="HNHc"/>
    <property type="match status" value="1"/>
</dbReference>
<protein>
    <submittedName>
        <fullName evidence="3">HNH endonuclease</fullName>
    </submittedName>
</protein>
<dbReference type="GO" id="GO:0008270">
    <property type="term" value="F:zinc ion binding"/>
    <property type="evidence" value="ECO:0007669"/>
    <property type="project" value="InterPro"/>
</dbReference>
<dbReference type="Pfam" id="PF01844">
    <property type="entry name" value="HNH"/>
    <property type="match status" value="1"/>
</dbReference>
<name>A0AAU8HXN6_9CAUD</name>
<keyword evidence="3" id="KW-0540">Nuclease</keyword>
<dbReference type="InterPro" id="IPR003615">
    <property type="entry name" value="HNH_nuc"/>
</dbReference>
<organism evidence="3">
    <name type="scientific">Decurrovirus sp</name>
    <dbReference type="NCBI Taxonomy" id="2832697"/>
    <lineage>
        <taxon>Viruses</taxon>
        <taxon>Duplodnaviria</taxon>
        <taxon>Heunggongvirae</taxon>
        <taxon>Uroviricota</taxon>
        <taxon>Caudoviricetes</taxon>
        <taxon>Decurrovirus</taxon>
    </lineage>
</organism>
<keyword evidence="3" id="KW-0255">Endonuclease</keyword>
<accession>A0AAU8HXN6</accession>
<feature type="domain" description="HNH nuclease" evidence="2">
    <location>
        <begin position="11"/>
        <end position="71"/>
    </location>
</feature>
<feature type="compositionally biased region" description="Low complexity" evidence="1">
    <location>
        <begin position="86"/>
        <end position="97"/>
    </location>
</feature>
<feature type="region of interest" description="Disordered" evidence="1">
    <location>
        <begin position="72"/>
        <end position="97"/>
    </location>
</feature>
<dbReference type="Gene3D" id="1.10.30.50">
    <property type="match status" value="1"/>
</dbReference>
<evidence type="ECO:0000313" key="3">
    <source>
        <dbReference type="EMBL" id="XCI65012.1"/>
    </source>
</evidence>
<dbReference type="GO" id="GO:0003676">
    <property type="term" value="F:nucleic acid binding"/>
    <property type="evidence" value="ECO:0007669"/>
    <property type="project" value="InterPro"/>
</dbReference>
<sequence length="97" mass="10881">MSEWSGAKVRKYSNQVVGRYGTVCWLCGKPIDMLAPRRSPLGLSIDHVIPRSKGGSDSIDNLRPSHFRCNVSRQDKPASQFRPRRGWSGSGRWPGLQ</sequence>
<dbReference type="EMBL" id="PP870127">
    <property type="protein sequence ID" value="XCI65012.1"/>
    <property type="molecule type" value="Genomic_DNA"/>
</dbReference>